<dbReference type="PANTHER" id="PTHR36348:SF1">
    <property type="entry name" value="EXPRESSED PROTEIN"/>
    <property type="match status" value="1"/>
</dbReference>
<keyword evidence="2" id="KW-1185">Reference proteome</keyword>
<protein>
    <submittedName>
        <fullName evidence="1">Uncharacterized protein</fullName>
    </submittedName>
</protein>
<dbReference type="PANTHER" id="PTHR36348">
    <property type="entry name" value="EXPRESSED PROTEIN"/>
    <property type="match status" value="1"/>
</dbReference>
<proteinExistence type="predicted"/>
<reference evidence="1" key="1">
    <citation type="submission" date="2024-02" db="EMBL/GenBank/DDBJ databases">
        <authorList>
            <consortium name="ELIXIR-Norway"/>
            <consortium name="Elixir Norway"/>
        </authorList>
    </citation>
    <scope>NUCLEOTIDE SEQUENCE</scope>
</reference>
<gene>
    <name evidence="1" type="ORF">CSSPTR1EN2_LOCUS11131</name>
</gene>
<name>A0ABP0U3U0_9BRYO</name>
<dbReference type="EMBL" id="OZ019911">
    <property type="protein sequence ID" value="CAK9212228.1"/>
    <property type="molecule type" value="Genomic_DNA"/>
</dbReference>
<evidence type="ECO:0000313" key="1">
    <source>
        <dbReference type="EMBL" id="CAK9212228.1"/>
    </source>
</evidence>
<sequence>MAATSVMSSSTAVAAVFLSSRVTEELTRLQPPSRHHQTCGLREGYGASSVSIYHATFTPAYGVSFSRNWKKVAATTAKYGSGTEKAFKSTVELDQLIDTLRNTQYENLMQEVAENVLSFDTPFWLRLATRADMCSSLDDKKDYEELASQIMAIVELLVQKTKEKIESSTDVLKSIIAPLIDSDEEIVWPPRNPQAFADMRKEVDKRDKGNYLDESFLSEVSAQLRQANEDADKPGLVAILQKVLQLYAAGVLSKRSYAAKGMTVDKAEELLETVISADEEDWDNVLRTGLDLGGGPVQSQELFKALQRRVERTLMRTENGSYQQRILVEYLRGIETRAQTLVEAFQASPPSPSA</sequence>
<accession>A0ABP0U3U0</accession>
<organism evidence="1 2">
    <name type="scientific">Sphagnum troendelagicum</name>
    <dbReference type="NCBI Taxonomy" id="128251"/>
    <lineage>
        <taxon>Eukaryota</taxon>
        <taxon>Viridiplantae</taxon>
        <taxon>Streptophyta</taxon>
        <taxon>Embryophyta</taxon>
        <taxon>Bryophyta</taxon>
        <taxon>Sphagnophytina</taxon>
        <taxon>Sphagnopsida</taxon>
        <taxon>Sphagnales</taxon>
        <taxon>Sphagnaceae</taxon>
        <taxon>Sphagnum</taxon>
    </lineage>
</organism>
<dbReference type="Proteomes" id="UP001497512">
    <property type="component" value="Chromosome 19"/>
</dbReference>
<evidence type="ECO:0000313" key="2">
    <source>
        <dbReference type="Proteomes" id="UP001497512"/>
    </source>
</evidence>